<dbReference type="PANTHER" id="PTHR43166">
    <property type="entry name" value="AMINO ACID IMPORT ATP-BINDING PROTEIN"/>
    <property type="match status" value="1"/>
</dbReference>
<keyword evidence="5" id="KW-0547">Nucleotide-binding</keyword>
<evidence type="ECO:0000313" key="9">
    <source>
        <dbReference type="EMBL" id="CCI41048.1"/>
    </source>
</evidence>
<evidence type="ECO:0000256" key="6">
    <source>
        <dbReference type="ARBA" id="ARBA00022840"/>
    </source>
</evidence>
<dbReference type="EMBL" id="CAIX01000014">
    <property type="protein sequence ID" value="CCI41048.1"/>
    <property type="molecule type" value="Genomic_DNA"/>
</dbReference>
<dbReference type="STRING" id="65357.A0A024G2G7"/>
<comment type="subcellular location">
    <subcellularLocation>
        <location evidence="1">Cell membrane</location>
        <topology evidence="1">Peripheral membrane protein</topology>
    </subcellularLocation>
</comment>
<dbReference type="InterPro" id="IPR017871">
    <property type="entry name" value="ABC_transporter-like_CS"/>
</dbReference>
<evidence type="ECO:0000259" key="8">
    <source>
        <dbReference type="PROSITE" id="PS50893"/>
    </source>
</evidence>
<dbReference type="Proteomes" id="UP000053237">
    <property type="component" value="Unassembled WGS sequence"/>
</dbReference>
<dbReference type="GO" id="GO:0005524">
    <property type="term" value="F:ATP binding"/>
    <property type="evidence" value="ECO:0007669"/>
    <property type="project" value="UniProtKB-KW"/>
</dbReference>
<dbReference type="SUPFAM" id="SSF52540">
    <property type="entry name" value="P-loop containing nucleoside triphosphate hydrolases"/>
    <property type="match status" value="2"/>
</dbReference>
<organism evidence="9 10">
    <name type="scientific">Albugo candida</name>
    <dbReference type="NCBI Taxonomy" id="65357"/>
    <lineage>
        <taxon>Eukaryota</taxon>
        <taxon>Sar</taxon>
        <taxon>Stramenopiles</taxon>
        <taxon>Oomycota</taxon>
        <taxon>Peronosporomycetes</taxon>
        <taxon>Albuginales</taxon>
        <taxon>Albuginaceae</taxon>
        <taxon>Albugo</taxon>
    </lineage>
</organism>
<evidence type="ECO:0000256" key="3">
    <source>
        <dbReference type="ARBA" id="ARBA00022448"/>
    </source>
</evidence>
<dbReference type="Pfam" id="PF00005">
    <property type="entry name" value="ABC_tran"/>
    <property type="match status" value="2"/>
</dbReference>
<dbReference type="InterPro" id="IPR027417">
    <property type="entry name" value="P-loop_NTPase"/>
</dbReference>
<proteinExistence type="inferred from homology"/>
<dbReference type="PANTHER" id="PTHR43166:SF9">
    <property type="entry name" value="GLUTAMATE_ASPARTATE IMPORT ATP-BINDING PROTEIN GLTL"/>
    <property type="match status" value="1"/>
</dbReference>
<dbReference type="PROSITE" id="PS50893">
    <property type="entry name" value="ABC_TRANSPORTER_2"/>
    <property type="match status" value="1"/>
</dbReference>
<evidence type="ECO:0000256" key="5">
    <source>
        <dbReference type="ARBA" id="ARBA00022741"/>
    </source>
</evidence>
<dbReference type="Gene3D" id="3.40.50.300">
    <property type="entry name" value="P-loop containing nucleotide triphosphate hydrolases"/>
    <property type="match status" value="2"/>
</dbReference>
<evidence type="ECO:0000313" key="10">
    <source>
        <dbReference type="Proteomes" id="UP000053237"/>
    </source>
</evidence>
<keyword evidence="4" id="KW-1003">Cell membrane</keyword>
<dbReference type="PROSITE" id="PS00211">
    <property type="entry name" value="ABC_TRANSPORTER_1"/>
    <property type="match status" value="1"/>
</dbReference>
<name>A0A024G2G7_9STRA</name>
<keyword evidence="6" id="KW-0067">ATP-binding</keyword>
<evidence type="ECO:0000256" key="1">
    <source>
        <dbReference type="ARBA" id="ARBA00004202"/>
    </source>
</evidence>
<keyword evidence="7" id="KW-0472">Membrane</keyword>
<protein>
    <recommendedName>
        <fullName evidence="8">ABC transporter domain-containing protein</fullName>
    </recommendedName>
</protein>
<dbReference type="GO" id="GO:0016887">
    <property type="term" value="F:ATP hydrolysis activity"/>
    <property type="evidence" value="ECO:0007669"/>
    <property type="project" value="InterPro"/>
</dbReference>
<dbReference type="InterPro" id="IPR003439">
    <property type="entry name" value="ABC_transporter-like_ATP-bd"/>
</dbReference>
<evidence type="ECO:0000256" key="7">
    <source>
        <dbReference type="ARBA" id="ARBA00023136"/>
    </source>
</evidence>
<reference evidence="9 10" key="1">
    <citation type="submission" date="2012-05" db="EMBL/GenBank/DDBJ databases">
        <title>Recombination and specialization in a pathogen metapopulation.</title>
        <authorList>
            <person name="Gardiner A."/>
            <person name="Kemen E."/>
            <person name="Schultz-Larsen T."/>
            <person name="MacLean D."/>
            <person name="Van Oosterhout C."/>
            <person name="Jones J.D.G."/>
        </authorList>
    </citation>
    <scope>NUCLEOTIDE SEQUENCE [LARGE SCALE GENOMIC DNA]</scope>
    <source>
        <strain evidence="9 10">Ac Nc2</strain>
    </source>
</reference>
<gene>
    <name evidence="9" type="ORF">BN9_018320</name>
</gene>
<dbReference type="InParanoid" id="A0A024G2G7"/>
<evidence type="ECO:0000256" key="4">
    <source>
        <dbReference type="ARBA" id="ARBA00022475"/>
    </source>
</evidence>
<dbReference type="InterPro" id="IPR050086">
    <property type="entry name" value="MetN_ABC_transporter-like"/>
</dbReference>
<sequence length="533" mass="60413">MLSQFPVLKFHSHAKRIRFRYFQRSNKNVHAEKDPIARVELSSPPYALYAADTHCFIGLNGCGKTQLITRIVDDTVSGSRMERVKQAKKLCVGMHNITEQLLFVKRYRQEFVSNVLGGVSSPDAKDLIVRFGLYGLWSAKVKHLSTGEIRKLMLARLLIQVPRPDVIFLDQPFDGLDENGRKQVEWMMTQLTRGFSKLLVDTGGKNKAFAYKTQIVVIVSCLEYIPIDIITHAIVIGKQQSGRINGENHPYLQVIPSDQTPAGKKALLDWVKAFMWKENVALRHFFQHSEDEIQRALAFLYKEQSVLASNEPILTLENVSFAYRNKDFLLKNVTFQRRPREHWVLLGPNGSGKSSLTRLMLSDSLRHKIHDGKLCVSIPTGEDKKIRAISTDMHIALLEKALRTESNQSSKDLILGDAISQEHANIAADLLGISQVILGRQFQTLSHGEQKLVMIAQALAAAPQILILDEITHGLDDFNQKHVLRIIDRMSRIVPKETVVHLIMITHRKDEITACFQNHVYRIQNKNLVAAGK</sequence>
<dbReference type="SMART" id="SM00382">
    <property type="entry name" value="AAA"/>
    <property type="match status" value="2"/>
</dbReference>
<dbReference type="InterPro" id="IPR003593">
    <property type="entry name" value="AAA+_ATPase"/>
</dbReference>
<feature type="domain" description="ABC transporter" evidence="8">
    <location>
        <begin position="314"/>
        <end position="533"/>
    </location>
</feature>
<keyword evidence="10" id="KW-1185">Reference proteome</keyword>
<comment type="similarity">
    <text evidence="2">Belongs to the ABC transporter superfamily.</text>
</comment>
<comment type="caution">
    <text evidence="9">The sequence shown here is derived from an EMBL/GenBank/DDBJ whole genome shotgun (WGS) entry which is preliminary data.</text>
</comment>
<dbReference type="AlphaFoldDB" id="A0A024G2G7"/>
<evidence type="ECO:0000256" key="2">
    <source>
        <dbReference type="ARBA" id="ARBA00005417"/>
    </source>
</evidence>
<dbReference type="OrthoDB" id="10255969at2759"/>
<accession>A0A024G2G7</accession>
<keyword evidence="3" id="KW-0813">Transport</keyword>